<accession>A0ABT1BP61</accession>
<protein>
    <submittedName>
        <fullName evidence="3">Heavy-metal-associated domain-containing protein</fullName>
    </submittedName>
</protein>
<keyword evidence="1" id="KW-0479">Metal-binding</keyword>
<feature type="domain" description="HMA" evidence="2">
    <location>
        <begin position="1"/>
        <end position="64"/>
    </location>
</feature>
<dbReference type="PROSITE" id="PS01047">
    <property type="entry name" value="HMA_1"/>
    <property type="match status" value="1"/>
</dbReference>
<dbReference type="Gene3D" id="3.30.70.100">
    <property type="match status" value="1"/>
</dbReference>
<dbReference type="RefSeq" id="WP_252770608.1">
    <property type="nucleotide sequence ID" value="NZ_JAMXMC010000008.1"/>
</dbReference>
<proteinExistence type="predicted"/>
<organism evidence="3 4">
    <name type="scientific">Ideonella oryzae</name>
    <dbReference type="NCBI Taxonomy" id="2937441"/>
    <lineage>
        <taxon>Bacteria</taxon>
        <taxon>Pseudomonadati</taxon>
        <taxon>Pseudomonadota</taxon>
        <taxon>Betaproteobacteria</taxon>
        <taxon>Burkholderiales</taxon>
        <taxon>Sphaerotilaceae</taxon>
        <taxon>Ideonella</taxon>
    </lineage>
</organism>
<dbReference type="PROSITE" id="PS50846">
    <property type="entry name" value="HMA_2"/>
    <property type="match status" value="1"/>
</dbReference>
<dbReference type="EMBL" id="JAMXMC010000008">
    <property type="protein sequence ID" value="MCO5977995.1"/>
    <property type="molecule type" value="Genomic_DNA"/>
</dbReference>
<dbReference type="InterPro" id="IPR036163">
    <property type="entry name" value="HMA_dom_sf"/>
</dbReference>
<gene>
    <name evidence="3" type="ORF">M0L44_14905</name>
</gene>
<reference evidence="3 4" key="1">
    <citation type="submission" date="2022-06" db="EMBL/GenBank/DDBJ databases">
        <title>Ideonella sp. NS12-5 Genome sequencing and assembly.</title>
        <authorList>
            <person name="Jung Y."/>
        </authorList>
    </citation>
    <scope>NUCLEOTIDE SEQUENCE [LARGE SCALE GENOMIC DNA]</scope>
    <source>
        <strain evidence="3 4">NS12-5</strain>
    </source>
</reference>
<dbReference type="InterPro" id="IPR006121">
    <property type="entry name" value="HMA_dom"/>
</dbReference>
<evidence type="ECO:0000313" key="3">
    <source>
        <dbReference type="EMBL" id="MCO5977995.1"/>
    </source>
</evidence>
<evidence type="ECO:0000313" key="4">
    <source>
        <dbReference type="Proteomes" id="UP001204851"/>
    </source>
</evidence>
<dbReference type="CDD" id="cd00371">
    <property type="entry name" value="HMA"/>
    <property type="match status" value="1"/>
</dbReference>
<name>A0ABT1BP61_9BURK</name>
<dbReference type="Proteomes" id="UP001204851">
    <property type="component" value="Unassembled WGS sequence"/>
</dbReference>
<dbReference type="Pfam" id="PF00403">
    <property type="entry name" value="HMA"/>
    <property type="match status" value="1"/>
</dbReference>
<sequence length="68" mass="7115">MSQFLVPDMTCGHCVKAITAAVTEADPAATLQIDLPSHVVSVNSQALSDDALLETLREAGYSPTLQTA</sequence>
<dbReference type="SUPFAM" id="SSF55008">
    <property type="entry name" value="HMA, heavy metal-associated domain"/>
    <property type="match status" value="1"/>
</dbReference>
<keyword evidence="4" id="KW-1185">Reference proteome</keyword>
<evidence type="ECO:0000256" key="1">
    <source>
        <dbReference type="ARBA" id="ARBA00022723"/>
    </source>
</evidence>
<dbReference type="InterPro" id="IPR017969">
    <property type="entry name" value="Heavy-metal-associated_CS"/>
</dbReference>
<comment type="caution">
    <text evidence="3">The sequence shown here is derived from an EMBL/GenBank/DDBJ whole genome shotgun (WGS) entry which is preliminary data.</text>
</comment>
<evidence type="ECO:0000259" key="2">
    <source>
        <dbReference type="PROSITE" id="PS50846"/>
    </source>
</evidence>